<keyword evidence="2" id="KW-1185">Reference proteome</keyword>
<dbReference type="AlphaFoldDB" id="A0A8X6Y1S3"/>
<evidence type="ECO:0000313" key="2">
    <source>
        <dbReference type="Proteomes" id="UP000886998"/>
    </source>
</evidence>
<comment type="caution">
    <text evidence="1">The sequence shown here is derived from an EMBL/GenBank/DDBJ whole genome shotgun (WGS) entry which is preliminary data.</text>
</comment>
<reference evidence="1" key="1">
    <citation type="submission" date="2020-08" db="EMBL/GenBank/DDBJ databases">
        <title>Multicomponent nature underlies the extraordinary mechanical properties of spider dragline silk.</title>
        <authorList>
            <person name="Kono N."/>
            <person name="Nakamura H."/>
            <person name="Mori M."/>
            <person name="Yoshida Y."/>
            <person name="Ohtoshi R."/>
            <person name="Malay A.D."/>
            <person name="Moran D.A.P."/>
            <person name="Tomita M."/>
            <person name="Numata K."/>
            <person name="Arakawa K."/>
        </authorList>
    </citation>
    <scope>NUCLEOTIDE SEQUENCE</scope>
</reference>
<protein>
    <submittedName>
        <fullName evidence="1">Uncharacterized protein</fullName>
    </submittedName>
</protein>
<gene>
    <name evidence="1" type="ORF">TNIN_34851</name>
</gene>
<accession>A0A8X6Y1S3</accession>
<sequence>DSYLNLVRGVWSGHSGSIHGDKARSFLTNSSILSPLIPSCIGLPSHLTQGQTAARFVSWYS</sequence>
<evidence type="ECO:0000313" key="1">
    <source>
        <dbReference type="EMBL" id="GFY61316.1"/>
    </source>
</evidence>
<organism evidence="1 2">
    <name type="scientific">Trichonephila inaurata madagascariensis</name>
    <dbReference type="NCBI Taxonomy" id="2747483"/>
    <lineage>
        <taxon>Eukaryota</taxon>
        <taxon>Metazoa</taxon>
        <taxon>Ecdysozoa</taxon>
        <taxon>Arthropoda</taxon>
        <taxon>Chelicerata</taxon>
        <taxon>Arachnida</taxon>
        <taxon>Araneae</taxon>
        <taxon>Araneomorphae</taxon>
        <taxon>Entelegynae</taxon>
        <taxon>Araneoidea</taxon>
        <taxon>Nephilidae</taxon>
        <taxon>Trichonephila</taxon>
        <taxon>Trichonephila inaurata</taxon>
    </lineage>
</organism>
<dbReference type="EMBL" id="BMAV01013557">
    <property type="protein sequence ID" value="GFY61316.1"/>
    <property type="molecule type" value="Genomic_DNA"/>
</dbReference>
<proteinExistence type="predicted"/>
<dbReference type="Proteomes" id="UP000886998">
    <property type="component" value="Unassembled WGS sequence"/>
</dbReference>
<feature type="non-terminal residue" evidence="1">
    <location>
        <position position="1"/>
    </location>
</feature>
<name>A0A8X6Y1S3_9ARAC</name>